<dbReference type="InterPro" id="IPR021466">
    <property type="entry name" value="Put_rhamnosyl_transferase"/>
</dbReference>
<name>A0A2R8BNS2_9RHOB</name>
<dbReference type="AlphaFoldDB" id="A0A2R8BNS2"/>
<protein>
    <recommendedName>
        <fullName evidence="3">Rhamnosyl transferase</fullName>
    </recommendedName>
</protein>
<evidence type="ECO:0008006" key="3">
    <source>
        <dbReference type="Google" id="ProtNLM"/>
    </source>
</evidence>
<accession>A0A2R8BNS2</accession>
<dbReference type="Proteomes" id="UP000244924">
    <property type="component" value="Unassembled WGS sequence"/>
</dbReference>
<keyword evidence="2" id="KW-1185">Reference proteome</keyword>
<dbReference type="RefSeq" id="WP_108855086.1">
    <property type="nucleotide sequence ID" value="NZ_OMOQ01000009.1"/>
</dbReference>
<dbReference type="Pfam" id="PF11316">
    <property type="entry name" value="Rhamno_transf"/>
    <property type="match status" value="1"/>
</dbReference>
<dbReference type="OrthoDB" id="9771846at2"/>
<reference evidence="1 2" key="1">
    <citation type="submission" date="2018-03" db="EMBL/GenBank/DDBJ databases">
        <authorList>
            <person name="Keele B.F."/>
        </authorList>
    </citation>
    <scope>NUCLEOTIDE SEQUENCE [LARGE SCALE GENOMIC DNA]</scope>
    <source>
        <strain evidence="1 2">CECT 8626</strain>
    </source>
</reference>
<evidence type="ECO:0000313" key="2">
    <source>
        <dbReference type="Proteomes" id="UP000244924"/>
    </source>
</evidence>
<evidence type="ECO:0000313" key="1">
    <source>
        <dbReference type="EMBL" id="SPH25098.1"/>
    </source>
</evidence>
<gene>
    <name evidence="1" type="ORF">DEA8626_04134</name>
</gene>
<proteinExistence type="predicted"/>
<sequence length="275" mass="30794">MKIRVLGVCRFSLLVTDGFQTMPAVLADRRATLFDPARLAVRFHWFEHVLLPSVRAQSDPDFTLLVVTSDDLPEPFLARLCDLIAPVPQLELVQAPPLPHGVACSSALRARMDPEADVVAEFRLDDDDAVAFDYVRRVRSDFREYLAPLYEKRALVALDHCKGFVLTGIDGKADLHTVAAHLWTPALTLYMPPGHDRSLFDYPHHLLFRRMSVLSLQDSVMYVRGVHGFNDSGVAKRHLSEPIESGRARDWIANRFGIDLDAFSLGLGALHESAK</sequence>
<organism evidence="1 2">
    <name type="scientific">Albidovulum aquaemixtae</name>
    <dbReference type="NCBI Taxonomy" id="1542388"/>
    <lineage>
        <taxon>Bacteria</taxon>
        <taxon>Pseudomonadati</taxon>
        <taxon>Pseudomonadota</taxon>
        <taxon>Alphaproteobacteria</taxon>
        <taxon>Rhodobacterales</taxon>
        <taxon>Paracoccaceae</taxon>
        <taxon>Albidovulum</taxon>
    </lineage>
</organism>
<dbReference type="EMBL" id="OMOQ01000009">
    <property type="protein sequence ID" value="SPH25098.1"/>
    <property type="molecule type" value="Genomic_DNA"/>
</dbReference>